<gene>
    <name evidence="1" type="ORF">PYW08_004438</name>
</gene>
<reference evidence="1" key="1">
    <citation type="submission" date="2023-03" db="EMBL/GenBank/DDBJ databases">
        <title>Chromosome-level genomes of two armyworms, Mythimna separata and Mythimna loreyi, provide insights into the biosynthesis and reception of sex pheromones.</title>
        <authorList>
            <person name="Zhao H."/>
        </authorList>
    </citation>
    <scope>NUCLEOTIDE SEQUENCE</scope>
    <source>
        <strain evidence="1">BeijingLab</strain>
    </source>
</reference>
<protein>
    <submittedName>
        <fullName evidence="1">Uncharacterized protein</fullName>
    </submittedName>
</protein>
<proteinExistence type="predicted"/>
<evidence type="ECO:0000313" key="2">
    <source>
        <dbReference type="Proteomes" id="UP001231649"/>
    </source>
</evidence>
<comment type="caution">
    <text evidence="1">The sequence shown here is derived from an EMBL/GenBank/DDBJ whole genome shotgun (WGS) entry which is preliminary data.</text>
</comment>
<dbReference type="Proteomes" id="UP001231649">
    <property type="component" value="Chromosome 16"/>
</dbReference>
<sequence length="164" mass="18386">MSNNNKRGVVLHGRAREIISNVDEYFESEKMHNLKLIEQLKSASIVAGPNGDIVVTREIFARIMQTLQNASKVTERVHLATGINKNTLTRIRREKREAQASSSKGDNEIKSSMVVVTGMPFKCDIGKIVKESLNKKEKNVSIKEESESGDDEDDGMIEIEVMPR</sequence>
<accession>A0ACC2QPH8</accession>
<keyword evidence="2" id="KW-1185">Reference proteome</keyword>
<dbReference type="EMBL" id="CM056792">
    <property type="protein sequence ID" value="KAJ8722036.1"/>
    <property type="molecule type" value="Genomic_DNA"/>
</dbReference>
<organism evidence="1 2">
    <name type="scientific">Mythimna loreyi</name>
    <dbReference type="NCBI Taxonomy" id="667449"/>
    <lineage>
        <taxon>Eukaryota</taxon>
        <taxon>Metazoa</taxon>
        <taxon>Ecdysozoa</taxon>
        <taxon>Arthropoda</taxon>
        <taxon>Hexapoda</taxon>
        <taxon>Insecta</taxon>
        <taxon>Pterygota</taxon>
        <taxon>Neoptera</taxon>
        <taxon>Endopterygota</taxon>
        <taxon>Lepidoptera</taxon>
        <taxon>Glossata</taxon>
        <taxon>Ditrysia</taxon>
        <taxon>Noctuoidea</taxon>
        <taxon>Noctuidae</taxon>
        <taxon>Noctuinae</taxon>
        <taxon>Hadenini</taxon>
        <taxon>Mythimna</taxon>
    </lineage>
</organism>
<name>A0ACC2QPH8_9NEOP</name>
<evidence type="ECO:0000313" key="1">
    <source>
        <dbReference type="EMBL" id="KAJ8722036.1"/>
    </source>
</evidence>